<dbReference type="PANTHER" id="PTHR11596:SF5">
    <property type="entry name" value="ALKALINE PHOSPHATASE"/>
    <property type="match status" value="1"/>
</dbReference>
<evidence type="ECO:0000313" key="10">
    <source>
        <dbReference type="EMBL" id="GLB52552.1"/>
    </source>
</evidence>
<dbReference type="InterPro" id="IPR017850">
    <property type="entry name" value="Alkaline_phosphatase_core_sf"/>
</dbReference>
<evidence type="ECO:0000256" key="4">
    <source>
        <dbReference type="ARBA" id="ARBA00022801"/>
    </source>
</evidence>
<dbReference type="InterPro" id="IPR018299">
    <property type="entry name" value="Alkaline_phosphatase_AS"/>
</dbReference>
<dbReference type="EMBL" id="BRVP01000009">
    <property type="protein sequence ID" value="GLB52552.1"/>
    <property type="molecule type" value="Genomic_DNA"/>
</dbReference>
<comment type="cofactor">
    <cofactor evidence="8">
        <name>Zn(2+)</name>
        <dbReference type="ChEBI" id="CHEBI:29105"/>
    </cofactor>
    <text evidence="8">Binds 2 Zn(2+) ions.</text>
</comment>
<feature type="binding site" evidence="8">
    <location>
        <position position="47"/>
    </location>
    <ligand>
        <name>Mg(2+)</name>
        <dbReference type="ChEBI" id="CHEBI:18420"/>
    </ligand>
</feature>
<evidence type="ECO:0000313" key="11">
    <source>
        <dbReference type="Proteomes" id="UP001143545"/>
    </source>
</evidence>
<dbReference type="CDD" id="cd16012">
    <property type="entry name" value="ALP"/>
    <property type="match status" value="1"/>
</dbReference>
<evidence type="ECO:0000256" key="1">
    <source>
        <dbReference type="ARBA" id="ARBA00005984"/>
    </source>
</evidence>
<proteinExistence type="inferred from homology"/>
<comment type="caution">
    <text evidence="10">The sequence shown here is derived from an EMBL/GenBank/DDBJ whole genome shotgun (WGS) entry which is preliminary data.</text>
</comment>
<keyword evidence="6 8" id="KW-0460">Magnesium</keyword>
<evidence type="ECO:0000256" key="5">
    <source>
        <dbReference type="ARBA" id="ARBA00022833"/>
    </source>
</evidence>
<evidence type="ECO:0000256" key="3">
    <source>
        <dbReference type="ARBA" id="ARBA00022723"/>
    </source>
</evidence>
<comment type="cofactor">
    <cofactor evidence="8">
        <name>Mg(2+)</name>
        <dbReference type="ChEBI" id="CHEBI:18420"/>
    </cofactor>
    <text evidence="8">Binds 1 Mg(2+) ion.</text>
</comment>
<feature type="binding site" evidence="8">
    <location>
        <position position="260"/>
    </location>
    <ligand>
        <name>Zn(2+)</name>
        <dbReference type="ChEBI" id="CHEBI:29105"/>
        <label>2</label>
    </ligand>
</feature>
<keyword evidence="2" id="KW-0597">Phosphoprotein</keyword>
<evidence type="ECO:0000256" key="9">
    <source>
        <dbReference type="RuleBase" id="RU003946"/>
    </source>
</evidence>
<dbReference type="GO" id="GO:0004035">
    <property type="term" value="F:alkaline phosphatase activity"/>
    <property type="evidence" value="ECO:0007669"/>
    <property type="project" value="TreeGrafter"/>
</dbReference>
<keyword evidence="4" id="KW-0378">Hydrolase</keyword>
<protein>
    <submittedName>
        <fullName evidence="10">Alkaline phosphatase</fullName>
    </submittedName>
</protein>
<dbReference type="AlphaFoldDB" id="A0A9W6EVI5"/>
<dbReference type="PROSITE" id="PS51257">
    <property type="entry name" value="PROKAR_LIPOPROTEIN"/>
    <property type="match status" value="1"/>
</dbReference>
<feature type="binding site" evidence="8">
    <location>
        <position position="302"/>
    </location>
    <ligand>
        <name>Zn(2+)</name>
        <dbReference type="ChEBI" id="CHEBI:29105"/>
        <label>2</label>
    </ligand>
</feature>
<gene>
    <name evidence="10" type="ORF">NBRC110019_15920</name>
</gene>
<feature type="binding site" evidence="8">
    <location>
        <position position="255"/>
    </location>
    <ligand>
        <name>Mg(2+)</name>
        <dbReference type="ChEBI" id="CHEBI:18420"/>
    </ligand>
</feature>
<evidence type="ECO:0000256" key="2">
    <source>
        <dbReference type="ARBA" id="ARBA00022553"/>
    </source>
</evidence>
<keyword evidence="11" id="KW-1185">Reference proteome</keyword>
<accession>A0A9W6EVI5</accession>
<feature type="binding site" evidence="8">
    <location>
        <position position="303"/>
    </location>
    <ligand>
        <name>Zn(2+)</name>
        <dbReference type="ChEBI" id="CHEBI:29105"/>
        <label>2</label>
    </ligand>
</feature>
<reference evidence="10" key="1">
    <citation type="submission" date="2022-07" db="EMBL/GenBank/DDBJ databases">
        <title>Taxonomy of Novel Oxalotrophic and Methylotrophic Bacteria.</title>
        <authorList>
            <person name="Sahin N."/>
            <person name="Tani A."/>
        </authorList>
    </citation>
    <scope>NUCLEOTIDE SEQUENCE</scope>
    <source>
        <strain evidence="10">AM327</strain>
    </source>
</reference>
<feature type="binding site" evidence="8">
    <location>
        <position position="264"/>
    </location>
    <ligand>
        <name>Zn(2+)</name>
        <dbReference type="ChEBI" id="CHEBI:29105"/>
        <label>2</label>
    </ligand>
</feature>
<dbReference type="GO" id="GO:0046872">
    <property type="term" value="F:metal ion binding"/>
    <property type="evidence" value="ECO:0007669"/>
    <property type="project" value="UniProtKB-KW"/>
</dbReference>
<dbReference type="Gene3D" id="3.40.720.10">
    <property type="entry name" value="Alkaline Phosphatase, subunit A"/>
    <property type="match status" value="1"/>
</dbReference>
<evidence type="ECO:0000256" key="6">
    <source>
        <dbReference type="ARBA" id="ARBA00022842"/>
    </source>
</evidence>
<dbReference type="PROSITE" id="PS00123">
    <property type="entry name" value="ALKALINE_PHOSPHATASE"/>
    <property type="match status" value="1"/>
</dbReference>
<organism evidence="10 11">
    <name type="scientific">Neptunitalea chrysea</name>
    <dbReference type="NCBI Taxonomy" id="1647581"/>
    <lineage>
        <taxon>Bacteria</taxon>
        <taxon>Pseudomonadati</taxon>
        <taxon>Bacteroidota</taxon>
        <taxon>Flavobacteriia</taxon>
        <taxon>Flavobacteriales</taxon>
        <taxon>Flavobacteriaceae</taxon>
        <taxon>Neptunitalea</taxon>
    </lineage>
</organism>
<dbReference type="InterPro" id="IPR001952">
    <property type="entry name" value="Alkaline_phosphatase"/>
</dbReference>
<sequence length="379" mass="41932">MNFGKIALVGVLTSFAIGCTDIKNTEEAATTDTEQEEPLSVIFMIGDGMGVPQVSSAFYFGEETPNFKQFTSLGLSRTSSSDYLITDSAAGATAFSIGEKTYKRAIGVTTDTVAKPTILEQLQDRGYATGLISLTAITHATPAAFYAHVPDRDMHEEIAMQLANANIDFLAGGGKKFFNKRTDGINLMDTLIAKNYHIDTVDLGKVDYKKSNAFLLAEDELPNKLKGRGDFLPDATKKALDYFDAKKKPFFMMVEGSFIDWGGHAKNDTMMIREVLDFDKTIGVVLDYVEKHPNTLVVITADHETGGVSLGKYYEMGADGKQHEVKDKIQVYFQDNQHSTELVPVFAKGKGEELFRGVYENNEIYHKFMQALNNTTHEK</sequence>
<feature type="binding site" evidence="8">
    <location>
        <position position="47"/>
    </location>
    <ligand>
        <name>Zn(2+)</name>
        <dbReference type="ChEBI" id="CHEBI:29105"/>
        <label>2</label>
    </ligand>
</feature>
<dbReference type="PANTHER" id="PTHR11596">
    <property type="entry name" value="ALKALINE PHOSPHATASE"/>
    <property type="match status" value="1"/>
</dbReference>
<evidence type="ECO:0000256" key="7">
    <source>
        <dbReference type="PIRSR" id="PIRSR601952-1"/>
    </source>
</evidence>
<name>A0A9W6EVI5_9FLAO</name>
<feature type="active site" description="Phosphoserine intermediate" evidence="7">
    <location>
        <position position="88"/>
    </location>
</feature>
<dbReference type="SUPFAM" id="SSF53649">
    <property type="entry name" value="Alkaline phosphatase-like"/>
    <property type="match status" value="1"/>
</dbReference>
<dbReference type="Proteomes" id="UP001143545">
    <property type="component" value="Unassembled WGS sequence"/>
</dbReference>
<feature type="binding site" evidence="8">
    <location>
        <position position="139"/>
    </location>
    <ligand>
        <name>Mg(2+)</name>
        <dbReference type="ChEBI" id="CHEBI:18420"/>
    </ligand>
</feature>
<dbReference type="Pfam" id="PF00245">
    <property type="entry name" value="Alk_phosphatase"/>
    <property type="match status" value="2"/>
</dbReference>
<keyword evidence="3 8" id="KW-0479">Metal-binding</keyword>
<comment type="similarity">
    <text evidence="1 9">Belongs to the alkaline phosphatase family.</text>
</comment>
<dbReference type="PRINTS" id="PR00113">
    <property type="entry name" value="ALKPHPHTASE"/>
</dbReference>
<keyword evidence="5 8" id="KW-0862">Zinc</keyword>
<feature type="binding site" evidence="8">
    <location>
        <position position="141"/>
    </location>
    <ligand>
        <name>Mg(2+)</name>
        <dbReference type="ChEBI" id="CHEBI:18420"/>
    </ligand>
</feature>
<evidence type="ECO:0000256" key="8">
    <source>
        <dbReference type="PIRSR" id="PIRSR601952-2"/>
    </source>
</evidence>
<dbReference type="SMART" id="SM00098">
    <property type="entry name" value="alkPPc"/>
    <property type="match status" value="1"/>
</dbReference>